<dbReference type="Proteomes" id="UP000650511">
    <property type="component" value="Unassembled WGS sequence"/>
</dbReference>
<evidence type="ECO:0000313" key="6">
    <source>
        <dbReference type="EMBL" id="GGI08763.1"/>
    </source>
</evidence>
<evidence type="ECO:0000256" key="2">
    <source>
        <dbReference type="SAM" id="MobiDB-lite"/>
    </source>
</evidence>
<evidence type="ECO:0000259" key="3">
    <source>
        <dbReference type="PROSITE" id="PS50968"/>
    </source>
</evidence>
<dbReference type="SUPFAM" id="SSF52096">
    <property type="entry name" value="ClpP/crotonase"/>
    <property type="match status" value="2"/>
</dbReference>
<dbReference type="Pfam" id="PF00364">
    <property type="entry name" value="Biotin_lipoyl"/>
    <property type="match status" value="1"/>
</dbReference>
<dbReference type="InterPro" id="IPR011763">
    <property type="entry name" value="COA_CT_C"/>
</dbReference>
<feature type="compositionally biased region" description="Basic and acidic residues" evidence="2">
    <location>
        <begin position="135"/>
        <end position="145"/>
    </location>
</feature>
<feature type="compositionally biased region" description="Low complexity" evidence="2">
    <location>
        <begin position="89"/>
        <end position="114"/>
    </location>
</feature>
<dbReference type="PANTHER" id="PTHR43842">
    <property type="entry name" value="PROPIONYL-COA CARBOXYLASE BETA CHAIN"/>
    <property type="match status" value="1"/>
</dbReference>
<comment type="caution">
    <text evidence="6">The sequence shown here is derived from an EMBL/GenBank/DDBJ whole genome shotgun (WGS) entry which is preliminary data.</text>
</comment>
<dbReference type="EMBL" id="BMHA01000013">
    <property type="protein sequence ID" value="GGI08763.1"/>
    <property type="molecule type" value="Genomic_DNA"/>
</dbReference>
<dbReference type="GO" id="GO:0009317">
    <property type="term" value="C:acetyl-CoA carboxylase complex"/>
    <property type="evidence" value="ECO:0007669"/>
    <property type="project" value="TreeGrafter"/>
</dbReference>
<name>A0A8J3ACS7_9ACTN</name>
<dbReference type="InterPro" id="IPR051047">
    <property type="entry name" value="AccD/PCCB"/>
</dbReference>
<dbReference type="PROSITE" id="PS50980">
    <property type="entry name" value="COA_CT_NTER"/>
    <property type="match status" value="1"/>
</dbReference>
<feature type="domain" description="Lipoyl-binding" evidence="3">
    <location>
        <begin position="1"/>
        <end position="72"/>
    </location>
</feature>
<dbReference type="SUPFAM" id="SSF51230">
    <property type="entry name" value="Single hybrid motif"/>
    <property type="match status" value="1"/>
</dbReference>
<evidence type="ECO:0000313" key="7">
    <source>
        <dbReference type="Proteomes" id="UP000650511"/>
    </source>
</evidence>
<dbReference type="CDD" id="cd06850">
    <property type="entry name" value="biotinyl_domain"/>
    <property type="match status" value="1"/>
</dbReference>
<dbReference type="InterPro" id="IPR029045">
    <property type="entry name" value="ClpP/crotonase-like_dom_sf"/>
</dbReference>
<dbReference type="GO" id="GO:0004658">
    <property type="term" value="F:propionyl-CoA carboxylase activity"/>
    <property type="evidence" value="ECO:0007669"/>
    <property type="project" value="TreeGrafter"/>
</dbReference>
<dbReference type="Pfam" id="PF01039">
    <property type="entry name" value="Carboxyl_trans"/>
    <property type="match status" value="1"/>
</dbReference>
<keyword evidence="7" id="KW-1185">Reference proteome</keyword>
<dbReference type="InterPro" id="IPR011053">
    <property type="entry name" value="Single_hybrid_motif"/>
</dbReference>
<organism evidence="6 7">
    <name type="scientific">Egicoccus halophilus</name>
    <dbReference type="NCBI Taxonomy" id="1670830"/>
    <lineage>
        <taxon>Bacteria</taxon>
        <taxon>Bacillati</taxon>
        <taxon>Actinomycetota</taxon>
        <taxon>Nitriliruptoria</taxon>
        <taxon>Egicoccales</taxon>
        <taxon>Egicoccaceae</taxon>
        <taxon>Egicoccus</taxon>
    </lineage>
</organism>
<dbReference type="PROSITE" id="PS50968">
    <property type="entry name" value="BIOTINYL_LIPOYL"/>
    <property type="match status" value="1"/>
</dbReference>
<feature type="region of interest" description="Disordered" evidence="2">
    <location>
        <begin position="80"/>
        <end position="152"/>
    </location>
</feature>
<feature type="domain" description="CoA carboxyltransferase C-terminal" evidence="5">
    <location>
        <begin position="389"/>
        <end position="539"/>
    </location>
</feature>
<dbReference type="InterPro" id="IPR000089">
    <property type="entry name" value="Biotin_lipoyl"/>
</dbReference>
<dbReference type="Gene3D" id="2.40.50.100">
    <property type="match status" value="1"/>
</dbReference>
<evidence type="ECO:0000259" key="4">
    <source>
        <dbReference type="PROSITE" id="PS50980"/>
    </source>
</evidence>
<dbReference type="AlphaFoldDB" id="A0A8J3ACS7"/>
<dbReference type="InterPro" id="IPR001882">
    <property type="entry name" value="Biotin_BS"/>
</dbReference>
<proteinExistence type="predicted"/>
<reference evidence="6" key="1">
    <citation type="journal article" date="2014" name="Int. J. Syst. Evol. Microbiol.">
        <title>Complete genome sequence of Corynebacterium casei LMG S-19264T (=DSM 44701T), isolated from a smear-ripened cheese.</title>
        <authorList>
            <consortium name="US DOE Joint Genome Institute (JGI-PGF)"/>
            <person name="Walter F."/>
            <person name="Albersmeier A."/>
            <person name="Kalinowski J."/>
            <person name="Ruckert C."/>
        </authorList>
    </citation>
    <scope>NUCLEOTIDE SEQUENCE</scope>
    <source>
        <strain evidence="6">CGMCC 1.14988</strain>
    </source>
</reference>
<dbReference type="InterPro" id="IPR011762">
    <property type="entry name" value="COA_CT_N"/>
</dbReference>
<dbReference type="InterPro" id="IPR034733">
    <property type="entry name" value="AcCoA_carboxyl_beta"/>
</dbReference>
<evidence type="ECO:0000256" key="1">
    <source>
        <dbReference type="ARBA" id="ARBA00023267"/>
    </source>
</evidence>
<evidence type="ECO:0000259" key="5">
    <source>
        <dbReference type="PROSITE" id="PS50989"/>
    </source>
</evidence>
<dbReference type="PROSITE" id="PS00188">
    <property type="entry name" value="BIOTIN"/>
    <property type="match status" value="1"/>
</dbReference>
<sequence>MATRGVESPVGGTVTSIAVTAGGTVSAGDLLVAVEVMKMEHPVTAPSDGTVDAVLVELGALVEAGTPLVRLAPLEAADAPAPDVPAPDVPATDVPATDVPATDVPATDTAVSDTGDGDVPDRQDLARLRERRARLRDDARPDAVARRHAQGSRTARENVAALLDPGSFVEYGGLAVAAQRRRRDLDDLLASTPADGLVTGIGTVHADRLDPERSRVAVAAYDYTVLAGTQGQTNHAKLDRLLGLCERLRLPLVVFAEGGGGRPGDTDGLGASWLDVTTFGAFARLSGQVPLVAVVNGRCFAGNAALAGCADVVIATRSARLGMAGPAMIEGGGLGRVDADDIGPASMHARTGAVDVLVDDELAAAAVARRYLGHLQGPHATGTAADQAALRDAVPEHRKQVYDVRAIVERLADVDSVLELRRDAAPGMVTALARLGGRPVGILANDPTHLGGAIDADGADSAARLLGLCDAHGLPVVVLCDTPGFMVGPDAEEAAGVRRFGRLFLAGANLSVPLLAVVLRKAYGLGPRRCWAAPCGRRS</sequence>
<gene>
    <name evidence="6" type="ORF">GCM10011354_30710</name>
</gene>
<reference evidence="6" key="2">
    <citation type="submission" date="2020-09" db="EMBL/GenBank/DDBJ databases">
        <authorList>
            <person name="Sun Q."/>
            <person name="Zhou Y."/>
        </authorList>
    </citation>
    <scope>NUCLEOTIDE SEQUENCE</scope>
    <source>
        <strain evidence="6">CGMCC 1.14988</strain>
    </source>
</reference>
<feature type="compositionally biased region" description="Basic and acidic residues" evidence="2">
    <location>
        <begin position="119"/>
        <end position="128"/>
    </location>
</feature>
<keyword evidence="1" id="KW-0092">Biotin</keyword>
<dbReference type="PROSITE" id="PS50989">
    <property type="entry name" value="COA_CT_CTER"/>
    <property type="match status" value="1"/>
</dbReference>
<accession>A0A8J3ACS7</accession>
<feature type="domain" description="CoA carboxyltransferase N-terminal" evidence="4">
    <location>
        <begin position="118"/>
        <end position="388"/>
    </location>
</feature>
<dbReference type="PANTHER" id="PTHR43842:SF2">
    <property type="entry name" value="PROPIONYL-COA CARBOXYLASE BETA CHAIN, MITOCHONDRIAL"/>
    <property type="match status" value="1"/>
</dbReference>
<dbReference type="Gene3D" id="3.90.226.10">
    <property type="entry name" value="2-enoyl-CoA Hydratase, Chain A, domain 1"/>
    <property type="match status" value="2"/>
</dbReference>
<protein>
    <submittedName>
        <fullName evidence="6">Uncharacterized protein</fullName>
    </submittedName>
</protein>